<evidence type="ECO:0000313" key="2">
    <source>
        <dbReference type="Proteomes" id="UP000070344"/>
    </source>
</evidence>
<proteinExistence type="predicted"/>
<dbReference type="AlphaFoldDB" id="A0A133V2V6"/>
<dbReference type="Proteomes" id="UP000070344">
    <property type="component" value="Unassembled WGS sequence"/>
</dbReference>
<organism evidence="1 2">
    <name type="scientific">candidate division MSBL1 archaeon SCGC-AAA259O05</name>
    <dbReference type="NCBI Taxonomy" id="1698271"/>
    <lineage>
        <taxon>Archaea</taxon>
        <taxon>Methanobacteriati</taxon>
        <taxon>Methanobacteriota</taxon>
        <taxon>candidate division MSBL1</taxon>
    </lineage>
</organism>
<keyword evidence="2" id="KW-1185">Reference proteome</keyword>
<name>A0A133V2V6_9EURY</name>
<gene>
    <name evidence="1" type="ORF">AKJ41_03655</name>
</gene>
<accession>A0A133V2V6</accession>
<sequence length="89" mass="10188">GIISRVWVVKKGMPICSVLKTGHKREKVVEKAYDLAKKNSEEGLSIFRDFIIKDPKLQNYIAQEQKILESAGFQLFKISELKKPSKIIL</sequence>
<feature type="non-terminal residue" evidence="1">
    <location>
        <position position="1"/>
    </location>
</feature>
<protein>
    <submittedName>
        <fullName evidence="1">Uncharacterized protein</fullName>
    </submittedName>
</protein>
<evidence type="ECO:0000313" key="1">
    <source>
        <dbReference type="EMBL" id="KXB00778.1"/>
    </source>
</evidence>
<dbReference type="EMBL" id="LHXV01000041">
    <property type="protein sequence ID" value="KXB00778.1"/>
    <property type="molecule type" value="Genomic_DNA"/>
</dbReference>
<reference evidence="1 2" key="1">
    <citation type="journal article" date="2016" name="Sci. Rep.">
        <title>Metabolic traits of an uncultured archaeal lineage -MSBL1- from brine pools of the Red Sea.</title>
        <authorList>
            <person name="Mwirichia R."/>
            <person name="Alam I."/>
            <person name="Rashid M."/>
            <person name="Vinu M."/>
            <person name="Ba-Alawi W."/>
            <person name="Anthony Kamau A."/>
            <person name="Kamanda Ngugi D."/>
            <person name="Goker M."/>
            <person name="Klenk H.P."/>
            <person name="Bajic V."/>
            <person name="Stingl U."/>
        </authorList>
    </citation>
    <scope>NUCLEOTIDE SEQUENCE [LARGE SCALE GENOMIC DNA]</scope>
    <source>
        <strain evidence="1">SCGC-AAA259O05</strain>
    </source>
</reference>
<comment type="caution">
    <text evidence="1">The sequence shown here is derived from an EMBL/GenBank/DDBJ whole genome shotgun (WGS) entry which is preliminary data.</text>
</comment>